<name>A0ACA9RYF2_9GLOM</name>
<dbReference type="Proteomes" id="UP000789920">
    <property type="component" value="Unassembled WGS sequence"/>
</dbReference>
<keyword evidence="2" id="KW-1185">Reference proteome</keyword>
<feature type="non-terminal residue" evidence="1">
    <location>
        <position position="166"/>
    </location>
</feature>
<evidence type="ECO:0000313" key="1">
    <source>
        <dbReference type="EMBL" id="CAG8815341.1"/>
    </source>
</evidence>
<protein>
    <submittedName>
        <fullName evidence="1">18352_t:CDS:1</fullName>
    </submittedName>
</protein>
<sequence length="166" mass="19702">MKDYQADFGVIVATCYRQPLIKPYPQKNIFFTDSENFAFAGQVAQDFGVRLFSVPEEPENKKSLAEKRRGFRSQRRLLNRWHCRREDLKKFFGKIFGSDFLQEFENFAKKSTNFLPADLEKYEEESEFFNPYVVSSEEKEVKEAQTAVRKTEKLFQEKKYETVAEM</sequence>
<comment type="caution">
    <text evidence="1">The sequence shown here is derived from an EMBL/GenBank/DDBJ whole genome shotgun (WGS) entry which is preliminary data.</text>
</comment>
<gene>
    <name evidence="1" type="ORF">RPERSI_LOCUS24197</name>
</gene>
<proteinExistence type="predicted"/>
<reference evidence="1" key="1">
    <citation type="submission" date="2021-06" db="EMBL/GenBank/DDBJ databases">
        <authorList>
            <person name="Kallberg Y."/>
            <person name="Tangrot J."/>
            <person name="Rosling A."/>
        </authorList>
    </citation>
    <scope>NUCLEOTIDE SEQUENCE</scope>
    <source>
        <strain evidence="1">MA461A</strain>
    </source>
</reference>
<evidence type="ECO:0000313" key="2">
    <source>
        <dbReference type="Proteomes" id="UP000789920"/>
    </source>
</evidence>
<organism evidence="1 2">
    <name type="scientific">Racocetra persica</name>
    <dbReference type="NCBI Taxonomy" id="160502"/>
    <lineage>
        <taxon>Eukaryota</taxon>
        <taxon>Fungi</taxon>
        <taxon>Fungi incertae sedis</taxon>
        <taxon>Mucoromycota</taxon>
        <taxon>Glomeromycotina</taxon>
        <taxon>Glomeromycetes</taxon>
        <taxon>Diversisporales</taxon>
        <taxon>Gigasporaceae</taxon>
        <taxon>Racocetra</taxon>
    </lineage>
</organism>
<accession>A0ACA9RYF2</accession>
<dbReference type="EMBL" id="CAJVQC010077193">
    <property type="protein sequence ID" value="CAG8815341.1"/>
    <property type="molecule type" value="Genomic_DNA"/>
</dbReference>